<protein>
    <submittedName>
        <fullName evidence="1">Uncharacterized protein</fullName>
    </submittedName>
</protein>
<dbReference type="GeneID" id="69010344"/>
<organism evidence="1 2">
    <name type="scientific">Colletotrichum gloeosporioides</name>
    <name type="common">Anthracnose fungus</name>
    <name type="synonym">Glomerella cingulata</name>
    <dbReference type="NCBI Taxonomy" id="474922"/>
    <lineage>
        <taxon>Eukaryota</taxon>
        <taxon>Fungi</taxon>
        <taxon>Dikarya</taxon>
        <taxon>Ascomycota</taxon>
        <taxon>Pezizomycotina</taxon>
        <taxon>Sordariomycetes</taxon>
        <taxon>Hypocreomycetidae</taxon>
        <taxon>Glomerellales</taxon>
        <taxon>Glomerellaceae</taxon>
        <taxon>Colletotrichum</taxon>
        <taxon>Colletotrichum gloeosporioides species complex</taxon>
    </lineage>
</organism>
<dbReference type="EMBL" id="WVTB01000063">
    <property type="protein sequence ID" value="KAF3802381.1"/>
    <property type="molecule type" value="Genomic_DNA"/>
</dbReference>
<dbReference type="Proteomes" id="UP000613401">
    <property type="component" value="Unassembled WGS sequence"/>
</dbReference>
<keyword evidence="2" id="KW-1185">Reference proteome</keyword>
<proteinExistence type="predicted"/>
<name>A0A8H4CEP9_COLGL</name>
<sequence length="60" mass="6545">MTIARRLRLADIDDPVQHFQVAKSKTEPLAAVTASANAAADTRFMSTAFITRGTAYPKHL</sequence>
<accession>A0A8H4CEP9</accession>
<dbReference type="RefSeq" id="XP_045261540.1">
    <property type="nucleotide sequence ID" value="XM_045403259.1"/>
</dbReference>
<comment type="caution">
    <text evidence="1">The sequence shown here is derived from an EMBL/GenBank/DDBJ whole genome shotgun (WGS) entry which is preliminary data.</text>
</comment>
<gene>
    <name evidence="1" type="ORF">GCG54_00003183</name>
</gene>
<reference evidence="1" key="1">
    <citation type="journal article" date="2020" name="Phytopathology">
        <title>Genome sequence and comparative analysis of Colletotrichum gloeosporioides isolated from Liriodendron leaves.</title>
        <authorList>
            <person name="Fu F.F."/>
            <person name="Hao Z."/>
            <person name="Wang P."/>
            <person name="Lu Y."/>
            <person name="Xue L.J."/>
            <person name="Wei G."/>
            <person name="Tian Y."/>
            <person name="Baishi H."/>
            <person name="Xu H."/>
            <person name="Shi J."/>
            <person name="Cheng T."/>
            <person name="Wang G."/>
            <person name="Yi Y."/>
            <person name="Chen J."/>
        </authorList>
    </citation>
    <scope>NUCLEOTIDE SEQUENCE</scope>
    <source>
        <strain evidence="1">Lc1</strain>
    </source>
</reference>
<evidence type="ECO:0000313" key="1">
    <source>
        <dbReference type="EMBL" id="KAF3802381.1"/>
    </source>
</evidence>
<reference evidence="1" key="2">
    <citation type="submission" date="2020-03" db="EMBL/GenBank/DDBJ databases">
        <authorList>
            <person name="Fu F.-F."/>
            <person name="Chen J."/>
        </authorList>
    </citation>
    <scope>NUCLEOTIDE SEQUENCE</scope>
    <source>
        <strain evidence="1">Lc1</strain>
    </source>
</reference>
<evidence type="ECO:0000313" key="2">
    <source>
        <dbReference type="Proteomes" id="UP000613401"/>
    </source>
</evidence>
<dbReference type="AlphaFoldDB" id="A0A8H4CEP9"/>